<evidence type="ECO:0000313" key="1">
    <source>
        <dbReference type="EMBL" id="EDZ39829.1"/>
    </source>
</evidence>
<gene>
    <name evidence="1" type="ORF">CGL2_11386015</name>
</gene>
<dbReference type="AlphaFoldDB" id="B6AMX3"/>
<proteinExistence type="predicted"/>
<name>B6AMX3_9BACT</name>
<accession>B6AMX3</accession>
<sequence length="125" mass="14393">MMEAIAIRPIRVKTSGKEYRPGDRVDSEPAKLLQWSEKGLVRIMEESQAVRFDSPLFGELEGIVLERGEDTFTLRHPLTGEIVTLSNEWLISMEERAAILEYQAHLADKEARRQFFGLFRKEGTK</sequence>
<protein>
    <submittedName>
        <fullName evidence="1">Uncharacterized protein</fullName>
    </submittedName>
</protein>
<dbReference type="EMBL" id="DS995259">
    <property type="protein sequence ID" value="EDZ39829.1"/>
    <property type="molecule type" value="Genomic_DNA"/>
</dbReference>
<reference evidence="1" key="1">
    <citation type="journal article" date="2004" name="Nature">
        <title>Community structure and metabolism through reconstruction of microbial genomes from the environment.</title>
        <authorList>
            <person name="Tyson G.W."/>
            <person name="Chapman J."/>
            <person name="Hugenholtz P."/>
            <person name="Allen E.E."/>
            <person name="Ram R.J."/>
            <person name="Richardson P.M."/>
            <person name="Solovyev V.V."/>
            <person name="Rubin E.M."/>
            <person name="Rokhsar D.S."/>
            <person name="Banfield J.F."/>
        </authorList>
    </citation>
    <scope>NUCLEOTIDE SEQUENCE [LARGE SCALE GENOMIC DNA]</scope>
</reference>
<reference evidence="1" key="2">
    <citation type="journal article" date="2008" name="PLoS Biol.">
        <title>Population genomic analysis of strain variation in Leptospirillum group II bacteria involved in acid mine drainage formation.</title>
        <authorList>
            <person name="Simmons S.L."/>
            <person name="Dibartolo G."/>
            <person name="Denef V.J."/>
            <person name="Goltsman D.S."/>
            <person name="Thelen M.P."/>
            <person name="Banfield J.F."/>
        </authorList>
    </citation>
    <scope>NUCLEOTIDE SEQUENCE [LARGE SCALE GENOMIC DNA]</scope>
</reference>
<organism evidence="1">
    <name type="scientific">Leptospirillum sp. Group II '5-way CG'</name>
    <dbReference type="NCBI Taxonomy" id="419541"/>
    <lineage>
        <taxon>Bacteria</taxon>
        <taxon>Pseudomonadati</taxon>
        <taxon>Nitrospirota</taxon>
        <taxon>Nitrospiria</taxon>
        <taxon>Nitrospirales</taxon>
        <taxon>Nitrospiraceae</taxon>
        <taxon>Leptospirillum</taxon>
    </lineage>
</organism>